<evidence type="ECO:0000313" key="3">
    <source>
        <dbReference type="Proteomes" id="UP000801492"/>
    </source>
</evidence>
<proteinExistence type="predicted"/>
<accession>A0A8K0GCT4</accession>
<feature type="domain" description="DDE-1" evidence="1">
    <location>
        <begin position="143"/>
        <end position="204"/>
    </location>
</feature>
<dbReference type="EMBL" id="VTPC01006539">
    <property type="protein sequence ID" value="KAF2894839.1"/>
    <property type="molecule type" value="Genomic_DNA"/>
</dbReference>
<keyword evidence="3" id="KW-1185">Reference proteome</keyword>
<dbReference type="GO" id="GO:0003676">
    <property type="term" value="F:nucleic acid binding"/>
    <property type="evidence" value="ECO:0007669"/>
    <property type="project" value="InterPro"/>
</dbReference>
<dbReference type="InterPro" id="IPR004875">
    <property type="entry name" value="DDE_SF_endonuclease_dom"/>
</dbReference>
<organism evidence="2 3">
    <name type="scientific">Ignelater luminosus</name>
    <name type="common">Cucubano</name>
    <name type="synonym">Pyrophorus luminosus</name>
    <dbReference type="NCBI Taxonomy" id="2038154"/>
    <lineage>
        <taxon>Eukaryota</taxon>
        <taxon>Metazoa</taxon>
        <taxon>Ecdysozoa</taxon>
        <taxon>Arthropoda</taxon>
        <taxon>Hexapoda</taxon>
        <taxon>Insecta</taxon>
        <taxon>Pterygota</taxon>
        <taxon>Neoptera</taxon>
        <taxon>Endopterygota</taxon>
        <taxon>Coleoptera</taxon>
        <taxon>Polyphaga</taxon>
        <taxon>Elateriformia</taxon>
        <taxon>Elateroidea</taxon>
        <taxon>Elateridae</taxon>
        <taxon>Agrypninae</taxon>
        <taxon>Pyrophorini</taxon>
        <taxon>Ignelater</taxon>
    </lineage>
</organism>
<dbReference type="Pfam" id="PF03184">
    <property type="entry name" value="DDE_1"/>
    <property type="match status" value="1"/>
</dbReference>
<name>A0A8K0GCT4_IGNLU</name>
<comment type="caution">
    <text evidence="2">The sequence shown here is derived from an EMBL/GenBank/DDBJ whole genome shotgun (WGS) entry which is preliminary data.</text>
</comment>
<sequence length="492" mass="55366">MRQPKECPIKYILNKKVFRDEESVMERWKEYFSELNADTDGDDVIDIQAGNGKERIGYQKAPSHFSVPRSILRDRVKVTVATAKNVSDATEKRMGRFKTVFTKEQEEELVSHLLEMTNDETRIDEWGTPGAVSACHQTAEDPELLLLDGHASHTKNLGAIGLAKENHAVLICFPPHCTHRLQPLDVGFTTPLRAYYGQEIKVWLRSNPGRVVTQFEVAKLFGSAYAKAATVAIAMNAFAKTGISPLNQNMFSDVDFVASNTPPPSSSVAYETVNYKAAVNDDSLLGQRNETKRERATSVILTLTPYKTKLEANKNSSVKPVKRKVKFGKGRPRKKDIDDNALCEACHRFHSKSKKSKGWDQCQSCKIGPPEDQRDEKEIHKKPLMVWKKPVEETVALCLEDGRLVEVVKSQKVMKVVAGYYIKIGSGTILFRKVADSRMKRESPEEQRKYTSNASSPAPLLDVELGMSDGQRWKRRNTAVGCLYSWGKTRLE</sequence>
<evidence type="ECO:0000259" key="1">
    <source>
        <dbReference type="Pfam" id="PF03184"/>
    </source>
</evidence>
<protein>
    <recommendedName>
        <fullName evidence="1">DDE-1 domain-containing protein</fullName>
    </recommendedName>
</protein>
<dbReference type="AlphaFoldDB" id="A0A8K0GCT4"/>
<dbReference type="Proteomes" id="UP000801492">
    <property type="component" value="Unassembled WGS sequence"/>
</dbReference>
<evidence type="ECO:0000313" key="2">
    <source>
        <dbReference type="EMBL" id="KAF2894839.1"/>
    </source>
</evidence>
<gene>
    <name evidence="2" type="ORF">ILUMI_11335</name>
</gene>
<reference evidence="2" key="1">
    <citation type="submission" date="2019-08" db="EMBL/GenBank/DDBJ databases">
        <title>The genome of the North American firefly Photinus pyralis.</title>
        <authorList>
            <consortium name="Photinus pyralis genome working group"/>
            <person name="Fallon T.R."/>
            <person name="Sander Lower S.E."/>
            <person name="Weng J.-K."/>
        </authorList>
    </citation>
    <scope>NUCLEOTIDE SEQUENCE</scope>
    <source>
        <strain evidence="2">TRF0915ILg1</strain>
        <tissue evidence="2">Whole body</tissue>
    </source>
</reference>
<dbReference type="OrthoDB" id="8191755at2759"/>